<evidence type="ECO:0000313" key="2">
    <source>
        <dbReference type="Proteomes" id="UP000283993"/>
    </source>
</evidence>
<name>A0A423PIA8_9GAMM</name>
<dbReference type="Proteomes" id="UP000283993">
    <property type="component" value="Unassembled WGS sequence"/>
</dbReference>
<dbReference type="EMBL" id="AYKH01000034">
    <property type="protein sequence ID" value="ROO25341.1"/>
    <property type="molecule type" value="Genomic_DNA"/>
</dbReference>
<protein>
    <submittedName>
        <fullName evidence="1">Uncharacterized protein</fullName>
    </submittedName>
</protein>
<organism evidence="1 2">
    <name type="scientific">Salinisphaera orenii MK-B5</name>
    <dbReference type="NCBI Taxonomy" id="856730"/>
    <lineage>
        <taxon>Bacteria</taxon>
        <taxon>Pseudomonadati</taxon>
        <taxon>Pseudomonadota</taxon>
        <taxon>Gammaproteobacteria</taxon>
        <taxon>Salinisphaerales</taxon>
        <taxon>Salinisphaeraceae</taxon>
        <taxon>Salinisphaera</taxon>
    </lineage>
</organism>
<evidence type="ECO:0000313" key="1">
    <source>
        <dbReference type="EMBL" id="ROO25341.1"/>
    </source>
</evidence>
<keyword evidence="2" id="KW-1185">Reference proteome</keyword>
<dbReference type="AlphaFoldDB" id="A0A423PIA8"/>
<sequence>MPCDVAAHENLPACALWTDCAKPAPAAKSHHDPKGRRAATFPRVAAAGRIGTSSRRAAADMSHVPTRYHGLWRRTLYAEPAEGEPGFVDRDTQVFWLQAGDWHADLRVPADRPDFTGVATLADCDRDQLAWIARQTAFAGLTRVEGRFCTWHRLVDLAPTLDKDIGEMRFVDENTLEECHPRGLYRELWQRVTLAHTAAPRAHFDETGLPRWLQYGDHAMAITPRVALDSAHELLAGAETLSKTSLHARAAVEVSLAYRTPAGWHVRLSTWPWREGQSTRDPSRASPGV</sequence>
<reference evidence="1 2" key="1">
    <citation type="submission" date="2013-10" db="EMBL/GenBank/DDBJ databases">
        <title>Salinisphaera orenii MK-B5 Genome Sequencing.</title>
        <authorList>
            <person name="Lai Q."/>
            <person name="Li C."/>
            <person name="Shao Z."/>
        </authorList>
    </citation>
    <scope>NUCLEOTIDE SEQUENCE [LARGE SCALE GENOMIC DNA]</scope>
    <source>
        <strain evidence="1 2">MK-B5</strain>
    </source>
</reference>
<gene>
    <name evidence="1" type="ORF">SAOR_12375</name>
</gene>
<comment type="caution">
    <text evidence="1">The sequence shown here is derived from an EMBL/GenBank/DDBJ whole genome shotgun (WGS) entry which is preliminary data.</text>
</comment>
<accession>A0A423PIA8</accession>
<proteinExistence type="predicted"/>